<organism evidence="1 2">
    <name type="scientific">Desulfatibacillum aliphaticivorans</name>
    <dbReference type="NCBI Taxonomy" id="218208"/>
    <lineage>
        <taxon>Bacteria</taxon>
        <taxon>Pseudomonadati</taxon>
        <taxon>Thermodesulfobacteriota</taxon>
        <taxon>Desulfobacteria</taxon>
        <taxon>Desulfobacterales</taxon>
        <taxon>Desulfatibacillaceae</taxon>
        <taxon>Desulfatibacillum</taxon>
    </lineage>
</organism>
<dbReference type="EMBL" id="CP001322">
    <property type="protein sequence ID" value="ACL06215.1"/>
    <property type="molecule type" value="Genomic_DNA"/>
</dbReference>
<gene>
    <name evidence="1" type="ordered locus">Dalk_4537</name>
</gene>
<evidence type="ECO:0000313" key="1">
    <source>
        <dbReference type="EMBL" id="ACL06215.1"/>
    </source>
</evidence>
<name>B8FCQ2_DESAL</name>
<dbReference type="RefSeq" id="WP_015949254.1">
    <property type="nucleotide sequence ID" value="NC_011768.1"/>
</dbReference>
<dbReference type="KEGG" id="dal:Dalk_4537"/>
<reference evidence="1 2" key="1">
    <citation type="journal article" date="2012" name="Environ. Microbiol.">
        <title>The genome sequence of Desulfatibacillum alkenivorans AK-01: a blueprint for anaerobic alkane oxidation.</title>
        <authorList>
            <person name="Callaghan A.V."/>
            <person name="Morris B.E."/>
            <person name="Pereira I.A."/>
            <person name="McInerney M.J."/>
            <person name="Austin R.N."/>
            <person name="Groves J.T."/>
            <person name="Kukor J.J."/>
            <person name="Suflita J.M."/>
            <person name="Young L.Y."/>
            <person name="Zylstra G.J."/>
            <person name="Wawrik B."/>
        </authorList>
    </citation>
    <scope>NUCLEOTIDE SEQUENCE [LARGE SCALE GENOMIC DNA]</scope>
    <source>
        <strain evidence="1 2">AK-01</strain>
    </source>
</reference>
<sequence length="128" mass="14884">MKWVDAKTKPSEGQEVVVRARAGVGEHWSYQIGIWSDGVFKNPYMGCDMCGGDARYLPVTWNPFSRPVFEWLPLSKFIEMERKIDHLEFEKARLHDRVLKCEEVMYEAVVKGNDNDLIDYVNEGLEKI</sequence>
<keyword evidence="2" id="KW-1185">Reference proteome</keyword>
<dbReference type="HOGENOM" id="CLU_1956006_0_0_7"/>
<proteinExistence type="predicted"/>
<dbReference type="Proteomes" id="UP000000739">
    <property type="component" value="Chromosome"/>
</dbReference>
<accession>B8FCQ2</accession>
<dbReference type="AlphaFoldDB" id="B8FCQ2"/>
<evidence type="ECO:0000313" key="2">
    <source>
        <dbReference type="Proteomes" id="UP000000739"/>
    </source>
</evidence>
<protein>
    <submittedName>
        <fullName evidence="1">Uncharacterized protein</fullName>
    </submittedName>
</protein>